<dbReference type="EMBL" id="WVUK01000054">
    <property type="protein sequence ID" value="KAF7493995.1"/>
    <property type="molecule type" value="Genomic_DNA"/>
</dbReference>
<feature type="region of interest" description="Disordered" evidence="1">
    <location>
        <begin position="1"/>
        <end position="43"/>
    </location>
</feature>
<organism evidence="4">
    <name type="scientific">Sarcoptes scabiei</name>
    <name type="common">Itch mite</name>
    <name type="synonym">Acarus scabiei</name>
    <dbReference type="NCBI Taxonomy" id="52283"/>
    <lineage>
        <taxon>Eukaryota</taxon>
        <taxon>Metazoa</taxon>
        <taxon>Ecdysozoa</taxon>
        <taxon>Arthropoda</taxon>
        <taxon>Chelicerata</taxon>
        <taxon>Arachnida</taxon>
        <taxon>Acari</taxon>
        <taxon>Acariformes</taxon>
        <taxon>Sarcoptiformes</taxon>
        <taxon>Astigmata</taxon>
        <taxon>Psoroptidia</taxon>
        <taxon>Sarcoptoidea</taxon>
        <taxon>Sarcoptidae</taxon>
        <taxon>Sarcoptinae</taxon>
        <taxon>Sarcoptes</taxon>
    </lineage>
</organism>
<accession>A0A834VFR2</accession>
<reference evidence="4" key="2">
    <citation type="submission" date="2020-01" db="EMBL/GenBank/DDBJ databases">
        <authorList>
            <person name="Korhonen P.K.K."/>
            <person name="Guangxu M.G."/>
            <person name="Wang T.W."/>
            <person name="Stroehlein A.J.S."/>
            <person name="Young N.D."/>
            <person name="Ang C.-S.A."/>
            <person name="Fernando D.W.F."/>
            <person name="Lu H.L."/>
            <person name="Taylor S.T."/>
            <person name="Ehtesham M.E.M."/>
            <person name="Najaraj S.H.N."/>
            <person name="Harsha G.H.G."/>
            <person name="Madugundu A.M."/>
            <person name="Renuse S.R."/>
            <person name="Holt D.H."/>
            <person name="Pandey A.P."/>
            <person name="Papenfuss A.P."/>
            <person name="Gasser R.B.G."/>
            <person name="Fischer K.F."/>
        </authorList>
    </citation>
    <scope>NUCLEOTIDE SEQUENCE</scope>
    <source>
        <strain evidence="4">SSS_KF_BRIS2020</strain>
    </source>
</reference>
<feature type="domain" description="Bardet-Biedl syndrome 1 protein GAE" evidence="3">
    <location>
        <begin position="513"/>
        <end position="615"/>
    </location>
</feature>
<proteinExistence type="predicted"/>
<dbReference type="InterPro" id="IPR032728">
    <property type="entry name" value="BBS1_N"/>
</dbReference>
<evidence type="ECO:0000313" key="5">
    <source>
        <dbReference type="EnsemblMetazoa" id="KAF7493995.1"/>
    </source>
</evidence>
<evidence type="ECO:0000313" key="6">
    <source>
        <dbReference type="Proteomes" id="UP000070412"/>
    </source>
</evidence>
<dbReference type="SUPFAM" id="SSF50978">
    <property type="entry name" value="WD40 repeat-like"/>
    <property type="match status" value="1"/>
</dbReference>
<dbReference type="GO" id="GO:0061512">
    <property type="term" value="P:protein localization to cilium"/>
    <property type="evidence" value="ECO:0007669"/>
    <property type="project" value="TreeGrafter"/>
</dbReference>
<protein>
    <submittedName>
        <fullName evidence="4">Bardet-Biedl syndrome 1 protein</fullName>
    </submittedName>
</protein>
<evidence type="ECO:0000256" key="1">
    <source>
        <dbReference type="SAM" id="MobiDB-lite"/>
    </source>
</evidence>
<evidence type="ECO:0000259" key="2">
    <source>
        <dbReference type="Pfam" id="PF14779"/>
    </source>
</evidence>
<keyword evidence="6" id="KW-1185">Reference proteome</keyword>
<dbReference type="GO" id="GO:0005930">
    <property type="term" value="C:axoneme"/>
    <property type="evidence" value="ECO:0007669"/>
    <property type="project" value="TreeGrafter"/>
</dbReference>
<gene>
    <name evidence="4" type="ORF">SSS_1251</name>
</gene>
<name>A0A834VFR2_SARSC</name>
<dbReference type="AlphaFoldDB" id="A0A834VFR2"/>
<dbReference type="EnsemblMetazoa" id="SSS_1251s_mrna">
    <property type="protein sequence ID" value="KAF7493995.1"/>
    <property type="gene ID" value="SSS_1251"/>
</dbReference>
<dbReference type="Pfam" id="PF14779">
    <property type="entry name" value="BBS1"/>
    <property type="match status" value="1"/>
</dbReference>
<dbReference type="GO" id="GO:0005113">
    <property type="term" value="F:patched binding"/>
    <property type="evidence" value="ECO:0007669"/>
    <property type="project" value="TreeGrafter"/>
</dbReference>
<dbReference type="InterPro" id="IPR028784">
    <property type="entry name" value="BBS1"/>
</dbReference>
<sequence length="621" mass="71072">MGLNNETSKPSSLSRSSKNSHQSIRMNRISKQSNSNQSKIDDNSSEKNIEKWLLASYDPDASIYTISSNISLANLNHNGDYSLLIGDIALEQKSSKLKVFHGTNLQSEHLLVDIPCGIVTVYNDTPELTSSVIVASSSFLYVYRNMKPFYKFSLPPLKTNQIESDVWNRFDEKKIDSDALYEILNNLRSEIGINPLTSRTLTFLNLPLELRNEFAEHYRSEELKKLDVITCMALLKKTVSDTNSASCLVLGTENRTVLILEIEAFTILATANLPSVPVFIQTNGLFDVEYKLLFACRDAHVYLIKRGYTVGRLCIQLNSQPVGLIRMSNNNIYIGTMDGTLSIYTNKGNRIWNQKQPSKITVMEEIALERQGLNLLAVALTNKTIRFYNDRKCVDVLSIDDIVVAMKFGRYGREDNTLVMITKNGSLIVKILKRKATFQELKEEKFLNPTKLIIPKKTKLFVDQTMREREQFLTIHKTFEQELLRLKLNTYKTYAKAFKSSLNPISFRNLDYLKLSAKVIGLGPVFQIQMELQNNNVDNYLRNLLMIFDYDRRIYQTKMNTIEIGCLVPNLIYKFQNHFKCISELNVADTVKIYISHEKEESPLLTVIINMPQSELSNESQ</sequence>
<dbReference type="Pfam" id="PF23304">
    <property type="entry name" value="GAE_BBS1"/>
    <property type="match status" value="1"/>
</dbReference>
<dbReference type="GO" id="GO:1905515">
    <property type="term" value="P:non-motile cilium assembly"/>
    <property type="evidence" value="ECO:0007669"/>
    <property type="project" value="InterPro"/>
</dbReference>
<feature type="compositionally biased region" description="Polar residues" evidence="1">
    <location>
        <begin position="29"/>
        <end position="38"/>
    </location>
</feature>
<dbReference type="InterPro" id="IPR036322">
    <property type="entry name" value="WD40_repeat_dom_sf"/>
</dbReference>
<dbReference type="InterPro" id="IPR056419">
    <property type="entry name" value="GAE_BBS1"/>
</dbReference>
<evidence type="ECO:0000259" key="3">
    <source>
        <dbReference type="Pfam" id="PF23304"/>
    </source>
</evidence>
<feature type="domain" description="Bardet-Biedl syndrome 1 N-terminal" evidence="2">
    <location>
        <begin position="52"/>
        <end position="305"/>
    </location>
</feature>
<reference evidence="5" key="3">
    <citation type="submission" date="2022-06" db="UniProtKB">
        <authorList>
            <consortium name="EnsemblMetazoa"/>
        </authorList>
    </citation>
    <scope>IDENTIFICATION</scope>
</reference>
<dbReference type="Proteomes" id="UP000070412">
    <property type="component" value="Unassembled WGS sequence"/>
</dbReference>
<dbReference type="GO" id="GO:0034464">
    <property type="term" value="C:BBSome"/>
    <property type="evidence" value="ECO:0007669"/>
    <property type="project" value="InterPro"/>
</dbReference>
<dbReference type="PANTHER" id="PTHR20870">
    <property type="entry name" value="BARDET-BIEDL SYNDROME 1 PROTEIN"/>
    <property type="match status" value="1"/>
</dbReference>
<dbReference type="OrthoDB" id="10259809at2759"/>
<dbReference type="GO" id="GO:0005119">
    <property type="term" value="F:smoothened binding"/>
    <property type="evidence" value="ECO:0007669"/>
    <property type="project" value="TreeGrafter"/>
</dbReference>
<feature type="compositionally biased region" description="Low complexity" evidence="1">
    <location>
        <begin position="8"/>
        <end position="23"/>
    </location>
</feature>
<reference evidence="6" key="1">
    <citation type="journal article" date="2020" name="PLoS Negl. Trop. Dis.">
        <title>High-quality nuclear genome for Sarcoptes scabiei-A critical resource for a neglected parasite.</title>
        <authorList>
            <person name="Korhonen P.K."/>
            <person name="Gasser R.B."/>
            <person name="Ma G."/>
            <person name="Wang T."/>
            <person name="Stroehlein A.J."/>
            <person name="Young N.D."/>
            <person name="Ang C.S."/>
            <person name="Fernando D.D."/>
            <person name="Lu H.C."/>
            <person name="Taylor S."/>
            <person name="Reynolds S.L."/>
            <person name="Mofiz E."/>
            <person name="Najaraj S.H."/>
            <person name="Gowda H."/>
            <person name="Madugundu A."/>
            <person name="Renuse S."/>
            <person name="Holt D."/>
            <person name="Pandey A."/>
            <person name="Papenfuss A.T."/>
            <person name="Fischer K."/>
        </authorList>
    </citation>
    <scope>NUCLEOTIDE SEQUENCE [LARGE SCALE GENOMIC DNA]</scope>
</reference>
<dbReference type="PANTHER" id="PTHR20870:SF0">
    <property type="entry name" value="BARDET-BIEDL SYNDROME 1 PROTEIN"/>
    <property type="match status" value="1"/>
</dbReference>
<evidence type="ECO:0000313" key="4">
    <source>
        <dbReference type="EMBL" id="KAF7493995.1"/>
    </source>
</evidence>
<dbReference type="GO" id="GO:0005813">
    <property type="term" value="C:centrosome"/>
    <property type="evidence" value="ECO:0007669"/>
    <property type="project" value="TreeGrafter"/>
</dbReference>